<dbReference type="Proteomes" id="UP000223854">
    <property type="component" value="Unassembled WGS sequence"/>
</dbReference>
<keyword evidence="1" id="KW-0663">Pyridoxal phosphate</keyword>
<dbReference type="SUPFAM" id="SSF53383">
    <property type="entry name" value="PLP-dependent transferases"/>
    <property type="match status" value="1"/>
</dbReference>
<comment type="similarity">
    <text evidence="1">Belongs to the DegT/DnrJ/EryC1 family.</text>
</comment>
<dbReference type="InterPro" id="IPR015421">
    <property type="entry name" value="PyrdxlP-dep_Trfase_major"/>
</dbReference>
<dbReference type="Gene3D" id="3.90.1150.10">
    <property type="entry name" value="Aspartate Aminotransferase, domain 1"/>
    <property type="match status" value="1"/>
</dbReference>
<dbReference type="CDD" id="cd00616">
    <property type="entry name" value="AHBA_syn"/>
    <property type="match status" value="1"/>
</dbReference>
<name>A0ABX4K3Q7_CLOSG</name>
<accession>A0ABX4K3Q7</accession>
<evidence type="ECO:0000313" key="3">
    <source>
        <dbReference type="Proteomes" id="UP000223854"/>
    </source>
</evidence>
<protein>
    <recommendedName>
        <fullName evidence="4">DegT/DnrJ/EryC1/StrS family aminotransferase</fullName>
    </recommendedName>
</protein>
<evidence type="ECO:0008006" key="4">
    <source>
        <dbReference type="Google" id="ProtNLM"/>
    </source>
</evidence>
<dbReference type="Gene3D" id="3.40.640.10">
    <property type="entry name" value="Type I PLP-dependent aspartate aminotransferase-like (Major domain)"/>
    <property type="match status" value="1"/>
</dbReference>
<dbReference type="EMBL" id="PDLH01000007">
    <property type="protein sequence ID" value="PHG99455.1"/>
    <property type="molecule type" value="Genomic_DNA"/>
</dbReference>
<dbReference type="PANTHER" id="PTHR30244:SF34">
    <property type="entry name" value="DTDP-4-AMINO-4,6-DIDEOXYGALACTOSE TRANSAMINASE"/>
    <property type="match status" value="1"/>
</dbReference>
<sequence length="363" mass="40693">MNKGKNFIPHNKPWINVDDISAVTKSLESSWLASGPSVLKFEEKFCHYLEDGGELNKKYGVAVSSGTAALFLALYALKVGPGDEVILPTYTCTALLNAINLLKAVPVLVDIDLDTWNLSYENTVSAITNRTKAIIITHTFGVPANIQLFSSLGIPIIEDCAQAVGASIASKKVGTFGDISIFSFYATKMITTGHGGMVISSNRKFIECIRDYINFDCRADYYPRFNFQMTDFQASLGLSQLEKLDFFISKRHLLASKYNDVLIGNNKILFQGRFAGSSGNFYRYVLRVKGEVRYWKELFARNSIKTITPIERWELLHRYLKIDENFFPNAETIAKSTISLPIFPSLSDEEVDKISQVLKKVIL</sequence>
<dbReference type="InterPro" id="IPR015424">
    <property type="entry name" value="PyrdxlP-dep_Trfase"/>
</dbReference>
<dbReference type="Pfam" id="PF01041">
    <property type="entry name" value="DegT_DnrJ_EryC1"/>
    <property type="match status" value="1"/>
</dbReference>
<dbReference type="PANTHER" id="PTHR30244">
    <property type="entry name" value="TRANSAMINASE"/>
    <property type="match status" value="1"/>
</dbReference>
<dbReference type="InterPro" id="IPR000653">
    <property type="entry name" value="DegT/StrS_aminotransferase"/>
</dbReference>
<evidence type="ECO:0000313" key="2">
    <source>
        <dbReference type="EMBL" id="PHG99455.1"/>
    </source>
</evidence>
<keyword evidence="3" id="KW-1185">Reference proteome</keyword>
<proteinExistence type="inferred from homology"/>
<comment type="caution">
    <text evidence="2">The sequence shown here is derived from an EMBL/GenBank/DDBJ whole genome shotgun (WGS) entry which is preliminary data.</text>
</comment>
<dbReference type="RefSeq" id="WP_098926980.1">
    <property type="nucleotide sequence ID" value="NZ_CBCRVC010000009.1"/>
</dbReference>
<evidence type="ECO:0000256" key="1">
    <source>
        <dbReference type="RuleBase" id="RU004508"/>
    </source>
</evidence>
<reference evidence="2 3" key="1">
    <citation type="submission" date="2017-09" db="EMBL/GenBank/DDBJ databases">
        <title>FDA dAtabase for Regulatory Grade micrObial Sequences (FDA-ARGOS): Supporting development and validation of Infectious Disease Dx tests.</title>
        <authorList>
            <person name="Kerrigan L."/>
            <person name="Long C."/>
            <person name="Tallon L.J."/>
            <person name="Sadzewicz L."/>
            <person name="Ott S."/>
            <person name="Zhao X."/>
            <person name="Nagaraj S."/>
            <person name="Vavikolanu K."/>
            <person name="Aluvathingal J."/>
            <person name="Nadendla S."/>
            <person name="Sichtig H."/>
        </authorList>
    </citation>
    <scope>NUCLEOTIDE SEQUENCE [LARGE SCALE GENOMIC DNA]</scope>
    <source>
        <strain evidence="2 3">FDAARGOS_423</strain>
    </source>
</reference>
<gene>
    <name evidence="2" type="ORF">CRX47_06175</name>
</gene>
<dbReference type="InterPro" id="IPR015422">
    <property type="entry name" value="PyrdxlP-dep_Trfase_small"/>
</dbReference>
<dbReference type="PIRSF" id="PIRSF000390">
    <property type="entry name" value="PLP_StrS"/>
    <property type="match status" value="1"/>
</dbReference>
<organism evidence="2 3">
    <name type="scientific">Clostridium sporogenes</name>
    <dbReference type="NCBI Taxonomy" id="1509"/>
    <lineage>
        <taxon>Bacteria</taxon>
        <taxon>Bacillati</taxon>
        <taxon>Bacillota</taxon>
        <taxon>Clostridia</taxon>
        <taxon>Eubacteriales</taxon>
        <taxon>Clostridiaceae</taxon>
        <taxon>Clostridium</taxon>
    </lineage>
</organism>